<comment type="caution">
    <text evidence="3">The sequence shown here is derived from an EMBL/GenBank/DDBJ whole genome shotgun (WGS) entry which is preliminary data.</text>
</comment>
<organism evidence="3 4">
    <name type="scientific">Polyangium sorediatum</name>
    <dbReference type="NCBI Taxonomy" id="889274"/>
    <lineage>
        <taxon>Bacteria</taxon>
        <taxon>Pseudomonadati</taxon>
        <taxon>Myxococcota</taxon>
        <taxon>Polyangia</taxon>
        <taxon>Polyangiales</taxon>
        <taxon>Polyangiaceae</taxon>
        <taxon>Polyangium</taxon>
    </lineage>
</organism>
<protein>
    <submittedName>
        <fullName evidence="3">Uncharacterized protein</fullName>
    </submittedName>
</protein>
<keyword evidence="4" id="KW-1185">Reference proteome</keyword>
<reference evidence="3 4" key="1">
    <citation type="submission" date="2023-04" db="EMBL/GenBank/DDBJ databases">
        <title>The genome sequence of Polyangium sorediatum DSM14670.</title>
        <authorList>
            <person name="Zhang X."/>
        </authorList>
    </citation>
    <scope>NUCLEOTIDE SEQUENCE [LARGE SCALE GENOMIC DNA]</scope>
    <source>
        <strain evidence="3 4">DSM 14670</strain>
    </source>
</reference>
<sequence>MTTRRTILSLGTTLTILGAASISLAQGAPPPPPPGAAAPQQPPPNALPQQAQPPPPMGAAPPGYPPPMGAAPPGYPPPMGAAPPGYPPRASYPPPPIFGPSRLPYKEGDPIPPGYGIETRPRYGMATAGIATFAPLYGMSVLFAATFAGNEGVAAGYYTPLFIPVIGPFVAMGTSDAESVGIFMLMLDGLGQATGAALFVAGMLSDEKFVSRTPTAFDPRPEVMVGPRAATLRWHF</sequence>
<evidence type="ECO:0000256" key="2">
    <source>
        <dbReference type="SAM" id="SignalP"/>
    </source>
</evidence>
<feature type="chain" id="PRO_5047137988" evidence="2">
    <location>
        <begin position="26"/>
        <end position="236"/>
    </location>
</feature>
<proteinExistence type="predicted"/>
<dbReference type="RefSeq" id="WP_136967878.1">
    <property type="nucleotide sequence ID" value="NZ_JARZHI010000023.1"/>
</dbReference>
<dbReference type="InterPro" id="IPR006311">
    <property type="entry name" value="TAT_signal"/>
</dbReference>
<dbReference type="PROSITE" id="PS51318">
    <property type="entry name" value="TAT"/>
    <property type="match status" value="1"/>
</dbReference>
<feature type="region of interest" description="Disordered" evidence="1">
    <location>
        <begin position="24"/>
        <end position="69"/>
    </location>
</feature>
<feature type="compositionally biased region" description="Pro residues" evidence="1">
    <location>
        <begin position="28"/>
        <end position="69"/>
    </location>
</feature>
<dbReference type="EMBL" id="JARZHI010000023">
    <property type="protein sequence ID" value="MDI1432808.1"/>
    <property type="molecule type" value="Genomic_DNA"/>
</dbReference>
<dbReference type="Proteomes" id="UP001160301">
    <property type="component" value="Unassembled WGS sequence"/>
</dbReference>
<accession>A0ABT6NWX2</accession>
<name>A0ABT6NWX2_9BACT</name>
<feature type="signal peptide" evidence="2">
    <location>
        <begin position="1"/>
        <end position="25"/>
    </location>
</feature>
<gene>
    <name evidence="3" type="ORF">QHF89_25145</name>
</gene>
<evidence type="ECO:0000313" key="3">
    <source>
        <dbReference type="EMBL" id="MDI1432808.1"/>
    </source>
</evidence>
<evidence type="ECO:0000256" key="1">
    <source>
        <dbReference type="SAM" id="MobiDB-lite"/>
    </source>
</evidence>
<keyword evidence="2" id="KW-0732">Signal</keyword>
<evidence type="ECO:0000313" key="4">
    <source>
        <dbReference type="Proteomes" id="UP001160301"/>
    </source>
</evidence>